<dbReference type="Gene3D" id="3.30.1370.180">
    <property type="match status" value="1"/>
</dbReference>
<dbReference type="GO" id="GO:0003723">
    <property type="term" value="F:RNA binding"/>
    <property type="evidence" value="ECO:0007669"/>
    <property type="project" value="InterPro"/>
</dbReference>
<feature type="compositionally biased region" description="Basic and acidic residues" evidence="1">
    <location>
        <begin position="85"/>
        <end position="122"/>
    </location>
</feature>
<dbReference type="InterPro" id="IPR038247">
    <property type="entry name" value="Jag_N_dom_sf"/>
</dbReference>
<dbReference type="Gene3D" id="3.30.300.20">
    <property type="match status" value="1"/>
</dbReference>
<keyword evidence="3" id="KW-1185">Reference proteome</keyword>
<feature type="compositionally biased region" description="Basic and acidic residues" evidence="1">
    <location>
        <begin position="58"/>
        <end position="76"/>
    </location>
</feature>
<protein>
    <submittedName>
        <fullName evidence="2">RNA-binding protein (Jag domain)</fullName>
    </submittedName>
</protein>
<dbReference type="PANTHER" id="PTHR35800">
    <property type="entry name" value="PROTEIN JAG"/>
    <property type="match status" value="1"/>
</dbReference>
<dbReference type="Pfam" id="PF14804">
    <property type="entry name" value="Jag_N"/>
    <property type="match status" value="1"/>
</dbReference>
<dbReference type="EMBL" id="CP018788">
    <property type="protein sequence ID" value="ARQ98787.1"/>
    <property type="molecule type" value="Genomic_DNA"/>
</dbReference>
<dbReference type="InterPro" id="IPR032782">
    <property type="entry name" value="KhpB_N"/>
</dbReference>
<gene>
    <name evidence="2" type="ORF">CIGN_0488</name>
</gene>
<accession>A0A381D7W5</accession>
<evidence type="ECO:0000313" key="3">
    <source>
        <dbReference type="Proteomes" id="UP000194309"/>
    </source>
</evidence>
<dbReference type="SMART" id="SM01245">
    <property type="entry name" value="Jag_N"/>
    <property type="match status" value="1"/>
</dbReference>
<sequence length="303" mass="34420">MSIRIEAKDLEAAYIKAASQLGCSTINLEITPIKPSRKGFFGFFQKDGLFEVTVKKEAEKKAKKSKPERSEREIKELKHHTPKPLKAETSNKSEDKSELKSQSELKLQSELKTENRAEVRSAKEQIAKKPVLNIDNSIFDSFHKIDENKPSQDDILLEIRAGLDKLLIASSFDIEVSELSIYDADTIYIKLDGADAALMIGKEGYRYKAISYLLFNWINARYNKGIRLEIAEFLKNQESSMATYLSGVIERVELIGKAQTKPLDGVLVKIALEQLRDRFPDKYVGIKNSDEGKFIVINDFHKK</sequence>
<dbReference type="PANTHER" id="PTHR35800:SF1">
    <property type="entry name" value="RNA-BINDING PROTEIN KHPB"/>
    <property type="match status" value="1"/>
</dbReference>
<organism evidence="2 3">
    <name type="scientific">Campylobacter devanensis</name>
    <dbReference type="NCBI Taxonomy" id="3161138"/>
    <lineage>
        <taxon>Bacteria</taxon>
        <taxon>Pseudomonadati</taxon>
        <taxon>Campylobacterota</taxon>
        <taxon>Epsilonproteobacteria</taxon>
        <taxon>Campylobacterales</taxon>
        <taxon>Campylobacteraceae</taxon>
        <taxon>Campylobacter</taxon>
    </lineage>
</organism>
<dbReference type="AlphaFoldDB" id="A0A1X9SRB9"/>
<dbReference type="InterPro" id="IPR040977">
    <property type="entry name" value="HP1451_C"/>
</dbReference>
<evidence type="ECO:0000313" key="2">
    <source>
        <dbReference type="EMBL" id="ARQ98787.1"/>
    </source>
</evidence>
<proteinExistence type="predicted"/>
<dbReference type="InterPro" id="IPR015946">
    <property type="entry name" value="KH_dom-like_a/b"/>
</dbReference>
<dbReference type="Proteomes" id="UP000194309">
    <property type="component" value="Chromosome"/>
</dbReference>
<reference evidence="2 3" key="1">
    <citation type="journal article" date="2017" name="Genome Biol. Evol.">
        <title>Comparative Genomic Analysis Identifies a Campylobacter Clade Deficient in Selenium Metabolism.</title>
        <authorList>
            <person name="Miller W.G."/>
            <person name="Yee E."/>
            <person name="Lopes B.S."/>
            <person name="Chapman M.H."/>
            <person name="Huynh S."/>
            <person name="Bono J.L."/>
            <person name="Parker C.T."/>
            <person name="Strachan N.J.C."/>
            <person name="Forbes K.J."/>
        </authorList>
    </citation>
    <scope>NUCLEOTIDE SEQUENCE [LARGE SCALE GENOMIC DNA]</scope>
    <source>
        <strain evidence="2 3">NCTC 13003</strain>
    </source>
</reference>
<dbReference type="Gene3D" id="3.30.30.80">
    <property type="entry name" value="probable RNA-binding protein from clostridium symbiosum atcc 14940"/>
    <property type="match status" value="1"/>
</dbReference>
<name>A0A1X9SRB9_9BACT</name>
<accession>A0A1X9SRB9</accession>
<evidence type="ECO:0000256" key="1">
    <source>
        <dbReference type="SAM" id="MobiDB-lite"/>
    </source>
</evidence>
<dbReference type="Pfam" id="PF18472">
    <property type="entry name" value="HP1451_C"/>
    <property type="match status" value="1"/>
</dbReference>
<dbReference type="STRING" id="1660064.CIGN_0488"/>
<dbReference type="InterPro" id="IPR039247">
    <property type="entry name" value="KhpB"/>
</dbReference>
<feature type="region of interest" description="Disordered" evidence="1">
    <location>
        <begin position="58"/>
        <end position="122"/>
    </location>
</feature>
<dbReference type="KEGG" id="cdev:CIGN_0488"/>